<keyword evidence="6 8" id="KW-0472">Membrane</keyword>
<evidence type="ECO:0000256" key="6">
    <source>
        <dbReference type="ARBA" id="ARBA00023136"/>
    </source>
</evidence>
<dbReference type="InterPro" id="IPR036770">
    <property type="entry name" value="Ankyrin_rpt-contain_sf"/>
</dbReference>
<keyword evidence="5 7" id="KW-0040">ANK repeat</keyword>
<organism evidence="10 11">
    <name type="scientific">Sorghum bicolor</name>
    <name type="common">Sorghum</name>
    <name type="synonym">Sorghum vulgare</name>
    <dbReference type="NCBI Taxonomy" id="4558"/>
    <lineage>
        <taxon>Eukaryota</taxon>
        <taxon>Viridiplantae</taxon>
        <taxon>Streptophyta</taxon>
        <taxon>Embryophyta</taxon>
        <taxon>Tracheophyta</taxon>
        <taxon>Spermatophyta</taxon>
        <taxon>Magnoliopsida</taxon>
        <taxon>Liliopsida</taxon>
        <taxon>Poales</taxon>
        <taxon>Poaceae</taxon>
        <taxon>PACMAD clade</taxon>
        <taxon>Panicoideae</taxon>
        <taxon>Andropogonodae</taxon>
        <taxon>Andropogoneae</taxon>
        <taxon>Sorghinae</taxon>
        <taxon>Sorghum</taxon>
    </lineage>
</organism>
<keyword evidence="4 8" id="KW-1133">Transmembrane helix</keyword>
<dbReference type="Pfam" id="PF00023">
    <property type="entry name" value="Ank"/>
    <property type="match status" value="1"/>
</dbReference>
<reference evidence="10" key="2">
    <citation type="submission" date="2020-10" db="EMBL/GenBank/DDBJ databases">
        <authorList>
            <person name="Cooper E.A."/>
            <person name="Brenton Z.W."/>
            <person name="Flinn B.S."/>
            <person name="Jenkins J."/>
            <person name="Shu S."/>
            <person name="Flowers D."/>
            <person name="Luo F."/>
            <person name="Wang Y."/>
            <person name="Xia P."/>
            <person name="Barry K."/>
            <person name="Daum C."/>
            <person name="Lipzen A."/>
            <person name="Yoshinaga Y."/>
            <person name="Schmutz J."/>
            <person name="Saski C."/>
            <person name="Vermerris W."/>
            <person name="Kresovich S."/>
        </authorList>
    </citation>
    <scope>NUCLEOTIDE SEQUENCE</scope>
</reference>
<evidence type="ECO:0000256" key="2">
    <source>
        <dbReference type="ARBA" id="ARBA00022692"/>
    </source>
</evidence>
<feature type="transmembrane region" description="Helical" evidence="8">
    <location>
        <begin position="329"/>
        <end position="352"/>
    </location>
</feature>
<dbReference type="Pfam" id="PF13962">
    <property type="entry name" value="PGG"/>
    <property type="match status" value="1"/>
</dbReference>
<reference evidence="10" key="1">
    <citation type="journal article" date="2019" name="BMC Genomics">
        <title>A new reference genome for Sorghum bicolor reveals high levels of sequence similarity between sweet and grain genotypes: implications for the genetics of sugar metabolism.</title>
        <authorList>
            <person name="Cooper E.A."/>
            <person name="Brenton Z.W."/>
            <person name="Flinn B.S."/>
            <person name="Jenkins J."/>
            <person name="Shu S."/>
            <person name="Flowers D."/>
            <person name="Luo F."/>
            <person name="Wang Y."/>
            <person name="Xia P."/>
            <person name="Barry K."/>
            <person name="Daum C."/>
            <person name="Lipzen A."/>
            <person name="Yoshinaga Y."/>
            <person name="Schmutz J."/>
            <person name="Saski C."/>
            <person name="Vermerris W."/>
            <person name="Kresovich S."/>
        </authorList>
    </citation>
    <scope>NUCLEOTIDE SEQUENCE</scope>
</reference>
<evidence type="ECO:0000313" key="10">
    <source>
        <dbReference type="EMBL" id="KAG0543096.1"/>
    </source>
</evidence>
<feature type="transmembrane region" description="Helical" evidence="8">
    <location>
        <begin position="413"/>
        <end position="432"/>
    </location>
</feature>
<sequence length="434" mass="47584">MTAMLLGWNEGLTEQGDHDGCTPLHFATSQQPEEGRSLPCRISNKFPWVRLSAADIPLLLLQTNPCSAYCRDAGGAFPIHVAAAVGAHKAVTTLLGMSPDSAGLQDAGGRTFLHVAVEKKRHSVVKHACRAPSLAWILNMQDKDGNTALHLAVKAGDTRTFFLLFGNRQVRMDLANNDGQTCRDLSLIDIPPGLSYKWNPKQMIHRALTRARAAHGIRRWDQFEEECILRPRREDEEKESEKLNNSTQTLGISSVLIVTVTFGATFALPGGYIADDHANGGAPTLAGRRAFRVFVVANALAFICSSLGTVGLMYSGITTVDLPIRQRHFLRSLFFVSSSLTCLVVAFASGSYTVLSPVAHSTAVAICVISMVVIVYRSLGRFQRMYALAAPLYVRAGIQPLLRLAKDIFTRMLRLYWPFIVIFTWAACATNHDA</sequence>
<feature type="repeat" description="ANK" evidence="7">
    <location>
        <begin position="144"/>
        <end position="177"/>
    </location>
</feature>
<feature type="transmembrane region" description="Helical" evidence="8">
    <location>
        <begin position="293"/>
        <end position="317"/>
    </location>
</feature>
<evidence type="ECO:0000259" key="9">
    <source>
        <dbReference type="Pfam" id="PF13962"/>
    </source>
</evidence>
<accession>A0A921RP75</accession>
<dbReference type="Gene3D" id="1.25.40.20">
    <property type="entry name" value="Ankyrin repeat-containing domain"/>
    <property type="match status" value="1"/>
</dbReference>
<dbReference type="SMART" id="SM00248">
    <property type="entry name" value="ANK"/>
    <property type="match status" value="2"/>
</dbReference>
<dbReference type="InterPro" id="IPR002110">
    <property type="entry name" value="Ankyrin_rpt"/>
</dbReference>
<keyword evidence="3" id="KW-0677">Repeat</keyword>
<evidence type="ECO:0000256" key="4">
    <source>
        <dbReference type="ARBA" id="ARBA00022989"/>
    </source>
</evidence>
<dbReference type="PANTHER" id="PTHR24186">
    <property type="entry name" value="PROTEIN PHOSPHATASE 1 REGULATORY SUBUNIT"/>
    <property type="match status" value="1"/>
</dbReference>
<evidence type="ECO:0000256" key="1">
    <source>
        <dbReference type="ARBA" id="ARBA00004141"/>
    </source>
</evidence>
<comment type="caution">
    <text evidence="10">The sequence shown here is derived from an EMBL/GenBank/DDBJ whole genome shotgun (WGS) entry which is preliminary data.</text>
</comment>
<dbReference type="PROSITE" id="PS50088">
    <property type="entry name" value="ANK_REPEAT"/>
    <property type="match status" value="1"/>
</dbReference>
<name>A0A921RP75_SORBI</name>
<dbReference type="InterPro" id="IPR026961">
    <property type="entry name" value="PGG_dom"/>
</dbReference>
<dbReference type="PANTHER" id="PTHR24186:SF50">
    <property type="entry name" value="ANKYRIN REPEAT-CONTAINING PROTEIN ITN1-LIKE ISOFORM X1"/>
    <property type="match status" value="1"/>
</dbReference>
<evidence type="ECO:0000256" key="7">
    <source>
        <dbReference type="PROSITE-ProRule" id="PRU00023"/>
    </source>
</evidence>
<feature type="transmembrane region" description="Helical" evidence="8">
    <location>
        <begin position="358"/>
        <end position="376"/>
    </location>
</feature>
<evidence type="ECO:0000256" key="8">
    <source>
        <dbReference type="SAM" id="Phobius"/>
    </source>
</evidence>
<comment type="subcellular location">
    <subcellularLocation>
        <location evidence="1">Membrane</location>
        <topology evidence="1">Multi-pass membrane protein</topology>
    </subcellularLocation>
</comment>
<evidence type="ECO:0000313" key="11">
    <source>
        <dbReference type="Proteomes" id="UP000807115"/>
    </source>
</evidence>
<proteinExistence type="predicted"/>
<evidence type="ECO:0000256" key="3">
    <source>
        <dbReference type="ARBA" id="ARBA00022737"/>
    </source>
</evidence>
<dbReference type="Proteomes" id="UP000807115">
    <property type="component" value="Chromosome 2"/>
</dbReference>
<protein>
    <recommendedName>
        <fullName evidence="9">PGG domain-containing protein</fullName>
    </recommendedName>
</protein>
<gene>
    <name evidence="10" type="ORF">BDA96_02G160300</name>
</gene>
<dbReference type="EMBL" id="CM027681">
    <property type="protein sequence ID" value="KAG0543096.1"/>
    <property type="molecule type" value="Genomic_DNA"/>
</dbReference>
<dbReference type="AlphaFoldDB" id="A0A921RP75"/>
<feature type="transmembrane region" description="Helical" evidence="8">
    <location>
        <begin position="250"/>
        <end position="273"/>
    </location>
</feature>
<feature type="domain" description="PGG" evidence="9">
    <location>
        <begin position="241"/>
        <end position="354"/>
    </location>
</feature>
<dbReference type="SUPFAM" id="SSF48403">
    <property type="entry name" value="Ankyrin repeat"/>
    <property type="match status" value="1"/>
</dbReference>
<dbReference type="GO" id="GO:0016020">
    <property type="term" value="C:membrane"/>
    <property type="evidence" value="ECO:0007669"/>
    <property type="project" value="UniProtKB-SubCell"/>
</dbReference>
<keyword evidence="2 8" id="KW-0812">Transmembrane</keyword>
<evidence type="ECO:0000256" key="5">
    <source>
        <dbReference type="ARBA" id="ARBA00023043"/>
    </source>
</evidence>